<name>A0A7W5EV91_9GAMM</name>
<dbReference type="SUPFAM" id="SSF46689">
    <property type="entry name" value="Homeodomain-like"/>
    <property type="match status" value="1"/>
</dbReference>
<dbReference type="PRINTS" id="PR00455">
    <property type="entry name" value="HTHTETR"/>
</dbReference>
<dbReference type="InterPro" id="IPR001647">
    <property type="entry name" value="HTH_TetR"/>
</dbReference>
<dbReference type="Proteomes" id="UP000518892">
    <property type="component" value="Unassembled WGS sequence"/>
</dbReference>
<evidence type="ECO:0000259" key="3">
    <source>
        <dbReference type="PROSITE" id="PS50977"/>
    </source>
</evidence>
<feature type="domain" description="HTH tetR-type" evidence="3">
    <location>
        <begin position="40"/>
        <end position="100"/>
    </location>
</feature>
<dbReference type="PANTHER" id="PTHR30055">
    <property type="entry name" value="HTH-TYPE TRANSCRIPTIONAL REGULATOR RUTR"/>
    <property type="match status" value="1"/>
</dbReference>
<dbReference type="Gene3D" id="1.10.357.10">
    <property type="entry name" value="Tetracycline Repressor, domain 2"/>
    <property type="match status" value="1"/>
</dbReference>
<dbReference type="PROSITE" id="PS50977">
    <property type="entry name" value="HTH_TETR_2"/>
    <property type="match status" value="1"/>
</dbReference>
<accession>A0A7W5EV91</accession>
<keyword evidence="1 2" id="KW-0238">DNA-binding</keyword>
<dbReference type="EMBL" id="JACHXR010000009">
    <property type="protein sequence ID" value="MBB3232097.1"/>
    <property type="molecule type" value="Genomic_DNA"/>
</dbReference>
<gene>
    <name evidence="4" type="ORF">FHR97_002965</name>
</gene>
<evidence type="ECO:0000313" key="4">
    <source>
        <dbReference type="EMBL" id="MBB3232097.1"/>
    </source>
</evidence>
<dbReference type="Pfam" id="PF00440">
    <property type="entry name" value="TetR_N"/>
    <property type="match status" value="1"/>
</dbReference>
<feature type="DNA-binding region" description="H-T-H motif" evidence="2">
    <location>
        <begin position="63"/>
        <end position="82"/>
    </location>
</feature>
<dbReference type="GO" id="GO:0003700">
    <property type="term" value="F:DNA-binding transcription factor activity"/>
    <property type="evidence" value="ECO:0007669"/>
    <property type="project" value="TreeGrafter"/>
</dbReference>
<dbReference type="InterPro" id="IPR009057">
    <property type="entry name" value="Homeodomain-like_sf"/>
</dbReference>
<proteinExistence type="predicted"/>
<organism evidence="4 5">
    <name type="scientific">Halomonas stenophila</name>
    <dbReference type="NCBI Taxonomy" id="795312"/>
    <lineage>
        <taxon>Bacteria</taxon>
        <taxon>Pseudomonadati</taxon>
        <taxon>Pseudomonadota</taxon>
        <taxon>Gammaproteobacteria</taxon>
        <taxon>Oceanospirillales</taxon>
        <taxon>Halomonadaceae</taxon>
        <taxon>Halomonas</taxon>
    </lineage>
</organism>
<evidence type="ECO:0000256" key="1">
    <source>
        <dbReference type="ARBA" id="ARBA00023125"/>
    </source>
</evidence>
<evidence type="ECO:0000313" key="5">
    <source>
        <dbReference type="Proteomes" id="UP000518892"/>
    </source>
</evidence>
<dbReference type="PANTHER" id="PTHR30055:SF239">
    <property type="entry name" value="TRANSCRIPTIONAL REGULATORY PROTEIN"/>
    <property type="match status" value="1"/>
</dbReference>
<reference evidence="4 5" key="1">
    <citation type="submission" date="2020-08" db="EMBL/GenBank/DDBJ databases">
        <title>Genomic Encyclopedia of Type Strains, Phase III (KMG-III): the genomes of soil and plant-associated and newly described type strains.</title>
        <authorList>
            <person name="Whitman W."/>
        </authorList>
    </citation>
    <scope>NUCLEOTIDE SEQUENCE [LARGE SCALE GENOMIC DNA]</scope>
    <source>
        <strain evidence="4 5">CECT 7744</strain>
    </source>
</reference>
<keyword evidence="5" id="KW-1185">Reference proteome</keyword>
<dbReference type="InterPro" id="IPR050109">
    <property type="entry name" value="HTH-type_TetR-like_transc_reg"/>
</dbReference>
<comment type="caution">
    <text evidence="4">The sequence shown here is derived from an EMBL/GenBank/DDBJ whole genome shotgun (WGS) entry which is preliminary data.</text>
</comment>
<dbReference type="RefSeq" id="WP_246404041.1">
    <property type="nucleotide sequence ID" value="NZ_JACHXR010000009.1"/>
</dbReference>
<dbReference type="AlphaFoldDB" id="A0A7W5EV91"/>
<dbReference type="GO" id="GO:0000976">
    <property type="term" value="F:transcription cis-regulatory region binding"/>
    <property type="evidence" value="ECO:0007669"/>
    <property type="project" value="TreeGrafter"/>
</dbReference>
<protein>
    <submittedName>
        <fullName evidence="4">AcrR family transcriptional regulator</fullName>
    </submittedName>
</protein>
<sequence length="241" mass="27515">MKSTQVYSPLLVSAFPAALRSRTGEIISMPYADHHDTKWKGSRDAWLDAAFALLLESGVDSVKVLPLAKRLNVSRTSFYWFFKDREALLHALIERWREKNTPGLVHQTGAYAESIAEAILNVFDCWLNAGLFDSQLEFAIRSWALQSDEVSREIEAADETRIEALTRMFVEHGYDPLAANVRGRTIYLTQIGYISMNTQEALETRMRRIPAYVEIFTGQAPQPHELRRFYARHGYEPEGDG</sequence>
<evidence type="ECO:0000256" key="2">
    <source>
        <dbReference type="PROSITE-ProRule" id="PRU00335"/>
    </source>
</evidence>